<dbReference type="Proteomes" id="UP000245916">
    <property type="component" value="Unassembled WGS sequence"/>
</dbReference>
<dbReference type="GO" id="GO:0008758">
    <property type="term" value="F:UDP-2,3-diacylglucosamine hydrolase activity"/>
    <property type="evidence" value="ECO:0007669"/>
    <property type="project" value="TreeGrafter"/>
</dbReference>
<comment type="caution">
    <text evidence="4">The sequence shown here is derived from an EMBL/GenBank/DDBJ whole genome shotgun (WGS) entry which is preliminary data.</text>
</comment>
<dbReference type="SUPFAM" id="SSF56300">
    <property type="entry name" value="Metallo-dependent phosphatases"/>
    <property type="match status" value="1"/>
</dbReference>
<sequence>MSPTSANGASPTWWARASRRGMNAKPDTVTVAAIGDLHVTESSEHRYRDLFAEISQAADVLALCGDLTNFGKTREAEILAEDLHACTIPAVAVLGNHDYECGQPQVVADILHSAGVTMLGEQAVEIGGVGFAGVKGFVGGFGRGELGSFGEPAIKAFVDASIEEARKLENALRSLRTDRVVAVLHYAPIVETVEGEPLEIFPFLGSSRLADAVDRFENVKAVVHGHAHRGSFRGETLKGIPVYNCAQFVVKAETDRPYALIEV</sequence>
<dbReference type="InterPro" id="IPR016538">
    <property type="entry name" value="UCP008292"/>
</dbReference>
<keyword evidence="5" id="KW-1185">Reference proteome</keyword>
<protein>
    <submittedName>
        <fullName evidence="4">Metallophosphoesterase</fullName>
    </submittedName>
</protein>
<dbReference type="PIRSF" id="PIRSF008292">
    <property type="entry name" value="UCP008292"/>
    <property type="match status" value="1"/>
</dbReference>
<dbReference type="Gene3D" id="3.60.21.10">
    <property type="match status" value="1"/>
</dbReference>
<dbReference type="InterPro" id="IPR004843">
    <property type="entry name" value="Calcineurin-like_PHP"/>
</dbReference>
<dbReference type="OrthoDB" id="9783437at2"/>
<dbReference type="GO" id="GO:0046872">
    <property type="term" value="F:metal ion binding"/>
    <property type="evidence" value="ECO:0007669"/>
    <property type="project" value="UniProtKB-KW"/>
</dbReference>
<reference evidence="4 5" key="1">
    <citation type="submission" date="2018-05" db="EMBL/GenBank/DDBJ databases">
        <title>Genome of Sphingosinicella humi QZX222.</title>
        <authorList>
            <person name="Qiao Z."/>
            <person name="Wang G."/>
        </authorList>
    </citation>
    <scope>NUCLEOTIDE SEQUENCE [LARGE SCALE GENOMIC DNA]</scope>
    <source>
        <strain evidence="4 5">QZX222</strain>
    </source>
</reference>
<feature type="domain" description="Calcineurin-like phosphoesterase" evidence="3">
    <location>
        <begin position="30"/>
        <end position="229"/>
    </location>
</feature>
<dbReference type="Pfam" id="PF00149">
    <property type="entry name" value="Metallophos"/>
    <property type="match status" value="1"/>
</dbReference>
<dbReference type="GO" id="GO:0009245">
    <property type="term" value="P:lipid A biosynthetic process"/>
    <property type="evidence" value="ECO:0007669"/>
    <property type="project" value="TreeGrafter"/>
</dbReference>
<dbReference type="InterPro" id="IPR029052">
    <property type="entry name" value="Metallo-depent_PP-like"/>
</dbReference>
<dbReference type="AlphaFoldDB" id="A0A2U2J5F3"/>
<dbReference type="InterPro" id="IPR051158">
    <property type="entry name" value="Metallophosphoesterase_sf"/>
</dbReference>
<gene>
    <name evidence="4" type="ORF">DF286_12275</name>
</gene>
<dbReference type="PANTHER" id="PTHR31302:SF31">
    <property type="entry name" value="PHOSPHODIESTERASE YAEI"/>
    <property type="match status" value="1"/>
</dbReference>
<dbReference type="EMBL" id="QFFF01000001">
    <property type="protein sequence ID" value="PWG03564.1"/>
    <property type="molecule type" value="Genomic_DNA"/>
</dbReference>
<proteinExistence type="predicted"/>
<keyword evidence="1" id="KW-0479">Metal-binding</keyword>
<evidence type="ECO:0000256" key="1">
    <source>
        <dbReference type="ARBA" id="ARBA00022723"/>
    </source>
</evidence>
<evidence type="ECO:0000313" key="5">
    <source>
        <dbReference type="Proteomes" id="UP000245916"/>
    </source>
</evidence>
<evidence type="ECO:0000313" key="4">
    <source>
        <dbReference type="EMBL" id="PWG03564.1"/>
    </source>
</evidence>
<dbReference type="PANTHER" id="PTHR31302">
    <property type="entry name" value="TRANSMEMBRANE PROTEIN WITH METALLOPHOSPHOESTERASE DOMAIN-RELATED"/>
    <property type="match status" value="1"/>
</dbReference>
<evidence type="ECO:0000256" key="2">
    <source>
        <dbReference type="ARBA" id="ARBA00022801"/>
    </source>
</evidence>
<organism evidence="4 5">
    <name type="scientific">Allosphingosinicella humi</name>
    <dbReference type="NCBI Taxonomy" id="2068657"/>
    <lineage>
        <taxon>Bacteria</taxon>
        <taxon>Pseudomonadati</taxon>
        <taxon>Pseudomonadota</taxon>
        <taxon>Alphaproteobacteria</taxon>
        <taxon>Sphingomonadales</taxon>
        <taxon>Sphingomonadaceae</taxon>
        <taxon>Allosphingosinicella</taxon>
    </lineage>
</organism>
<keyword evidence="2" id="KW-0378">Hydrolase</keyword>
<dbReference type="GO" id="GO:0016020">
    <property type="term" value="C:membrane"/>
    <property type="evidence" value="ECO:0007669"/>
    <property type="project" value="GOC"/>
</dbReference>
<evidence type="ECO:0000259" key="3">
    <source>
        <dbReference type="Pfam" id="PF00149"/>
    </source>
</evidence>
<accession>A0A2U2J5F3</accession>
<name>A0A2U2J5F3_9SPHN</name>